<dbReference type="AlphaFoldDB" id="A0A8X6WX75"/>
<name>A0A8X6WX75_9ARAC</name>
<accession>A0A8X6WX75</accession>
<proteinExistence type="predicted"/>
<evidence type="ECO:0000313" key="2">
    <source>
        <dbReference type="Proteomes" id="UP000886998"/>
    </source>
</evidence>
<evidence type="ECO:0000313" key="1">
    <source>
        <dbReference type="EMBL" id="GFY43012.1"/>
    </source>
</evidence>
<organism evidence="1 2">
    <name type="scientific">Trichonephila inaurata madagascariensis</name>
    <dbReference type="NCBI Taxonomy" id="2747483"/>
    <lineage>
        <taxon>Eukaryota</taxon>
        <taxon>Metazoa</taxon>
        <taxon>Ecdysozoa</taxon>
        <taxon>Arthropoda</taxon>
        <taxon>Chelicerata</taxon>
        <taxon>Arachnida</taxon>
        <taxon>Araneae</taxon>
        <taxon>Araneomorphae</taxon>
        <taxon>Entelegynae</taxon>
        <taxon>Araneoidea</taxon>
        <taxon>Nephilidae</taxon>
        <taxon>Trichonephila</taxon>
        <taxon>Trichonephila inaurata</taxon>
    </lineage>
</organism>
<dbReference type="EMBL" id="BMAV01003427">
    <property type="protein sequence ID" value="GFY43012.1"/>
    <property type="molecule type" value="Genomic_DNA"/>
</dbReference>
<dbReference type="Proteomes" id="UP000886998">
    <property type="component" value="Unassembled WGS sequence"/>
</dbReference>
<reference evidence="1" key="1">
    <citation type="submission" date="2020-08" db="EMBL/GenBank/DDBJ databases">
        <title>Multicomponent nature underlies the extraordinary mechanical properties of spider dragline silk.</title>
        <authorList>
            <person name="Kono N."/>
            <person name="Nakamura H."/>
            <person name="Mori M."/>
            <person name="Yoshida Y."/>
            <person name="Ohtoshi R."/>
            <person name="Malay A.D."/>
            <person name="Moran D.A.P."/>
            <person name="Tomita M."/>
            <person name="Numata K."/>
            <person name="Arakawa K."/>
        </authorList>
    </citation>
    <scope>NUCLEOTIDE SEQUENCE</scope>
</reference>
<comment type="caution">
    <text evidence="1">The sequence shown here is derived from an EMBL/GenBank/DDBJ whole genome shotgun (WGS) entry which is preliminary data.</text>
</comment>
<gene>
    <name evidence="1" type="ORF">TNIN_219241</name>
</gene>
<sequence length="99" mass="11698">MRLRHPYFFLRKYFDSSFFIKFALTWWQGHNSSGQNAASKFADDMNNDNVPEFKLCKSSLESEMEANFGVRKGLIRNDVPYELDLNKSLRLCFNAYKLQ</sequence>
<protein>
    <submittedName>
        <fullName evidence="1">Uncharacterized protein</fullName>
    </submittedName>
</protein>
<keyword evidence="2" id="KW-1185">Reference proteome</keyword>